<keyword evidence="2" id="KW-1185">Reference proteome</keyword>
<reference evidence="1" key="1">
    <citation type="submission" date="2021-02" db="EMBL/GenBank/DDBJ databases">
        <authorList>
            <person name="Dougan E. K."/>
            <person name="Rhodes N."/>
            <person name="Thang M."/>
            <person name="Chan C."/>
        </authorList>
    </citation>
    <scope>NUCLEOTIDE SEQUENCE</scope>
</reference>
<evidence type="ECO:0000313" key="2">
    <source>
        <dbReference type="Proteomes" id="UP000604046"/>
    </source>
</evidence>
<evidence type="ECO:0000313" key="1">
    <source>
        <dbReference type="EMBL" id="CAE7255934.1"/>
    </source>
</evidence>
<name>A0A812MCL5_9DINO</name>
<dbReference type="AlphaFoldDB" id="A0A812MCL5"/>
<accession>A0A812MCL5</accession>
<proteinExistence type="predicted"/>
<dbReference type="EMBL" id="CAJNDS010001336">
    <property type="protein sequence ID" value="CAE7255934.1"/>
    <property type="molecule type" value="Genomic_DNA"/>
</dbReference>
<comment type="caution">
    <text evidence="1">The sequence shown here is derived from an EMBL/GenBank/DDBJ whole genome shotgun (WGS) entry which is preliminary data.</text>
</comment>
<gene>
    <name evidence="1" type="ORF">SNAT2548_LOCUS13083</name>
</gene>
<organism evidence="1 2">
    <name type="scientific">Symbiodinium natans</name>
    <dbReference type="NCBI Taxonomy" id="878477"/>
    <lineage>
        <taxon>Eukaryota</taxon>
        <taxon>Sar</taxon>
        <taxon>Alveolata</taxon>
        <taxon>Dinophyceae</taxon>
        <taxon>Suessiales</taxon>
        <taxon>Symbiodiniaceae</taxon>
        <taxon>Symbiodinium</taxon>
    </lineage>
</organism>
<sequence length="125" mass="13181">MARPVLHATRSSTFVGAAVGTAVRIVRMTLPRSPMSLFALTAGTLGPIAWPQHLAALMLRLSQTGFSFTFVGWRLRAPPALGPGKCTLLLSLPGGSDAGCCDAYLLRVTPRSLCYCKSCGSSRKG</sequence>
<protein>
    <submittedName>
        <fullName evidence="1">Uncharacterized protein</fullName>
    </submittedName>
</protein>
<dbReference type="Proteomes" id="UP000604046">
    <property type="component" value="Unassembled WGS sequence"/>
</dbReference>